<accession>A0AAN6SSZ4</accession>
<name>A0AAN6SSZ4_9PEZI</name>
<feature type="compositionally biased region" description="Pro residues" evidence="1">
    <location>
        <begin position="8"/>
        <end position="20"/>
    </location>
</feature>
<dbReference type="EMBL" id="MU854366">
    <property type="protein sequence ID" value="KAK4040986.1"/>
    <property type="molecule type" value="Genomic_DNA"/>
</dbReference>
<evidence type="ECO:0000313" key="3">
    <source>
        <dbReference type="Proteomes" id="UP001303115"/>
    </source>
</evidence>
<reference evidence="3" key="1">
    <citation type="journal article" date="2023" name="Mol. Phylogenet. Evol.">
        <title>Genome-scale phylogeny and comparative genomics of the fungal order Sordariales.</title>
        <authorList>
            <person name="Hensen N."/>
            <person name="Bonometti L."/>
            <person name="Westerberg I."/>
            <person name="Brannstrom I.O."/>
            <person name="Guillou S."/>
            <person name="Cros-Aarteil S."/>
            <person name="Calhoun S."/>
            <person name="Haridas S."/>
            <person name="Kuo A."/>
            <person name="Mondo S."/>
            <person name="Pangilinan J."/>
            <person name="Riley R."/>
            <person name="LaButti K."/>
            <person name="Andreopoulos B."/>
            <person name="Lipzen A."/>
            <person name="Chen C."/>
            <person name="Yan M."/>
            <person name="Daum C."/>
            <person name="Ng V."/>
            <person name="Clum A."/>
            <person name="Steindorff A."/>
            <person name="Ohm R.A."/>
            <person name="Martin F."/>
            <person name="Silar P."/>
            <person name="Natvig D.O."/>
            <person name="Lalanne C."/>
            <person name="Gautier V."/>
            <person name="Ament-Velasquez S.L."/>
            <person name="Kruys A."/>
            <person name="Hutchinson M.I."/>
            <person name="Powell A.J."/>
            <person name="Barry K."/>
            <person name="Miller A.N."/>
            <person name="Grigoriev I.V."/>
            <person name="Debuchy R."/>
            <person name="Gladieux P."/>
            <person name="Hiltunen Thoren M."/>
            <person name="Johannesson H."/>
        </authorList>
    </citation>
    <scope>NUCLEOTIDE SEQUENCE [LARGE SCALE GENOMIC DNA]</scope>
    <source>
        <strain evidence="3">CBS 284.82</strain>
    </source>
</reference>
<evidence type="ECO:0000256" key="1">
    <source>
        <dbReference type="SAM" id="MobiDB-lite"/>
    </source>
</evidence>
<keyword evidence="3" id="KW-1185">Reference proteome</keyword>
<proteinExistence type="predicted"/>
<organism evidence="2 3">
    <name type="scientific">Parachaetomium inaequale</name>
    <dbReference type="NCBI Taxonomy" id="2588326"/>
    <lineage>
        <taxon>Eukaryota</taxon>
        <taxon>Fungi</taxon>
        <taxon>Dikarya</taxon>
        <taxon>Ascomycota</taxon>
        <taxon>Pezizomycotina</taxon>
        <taxon>Sordariomycetes</taxon>
        <taxon>Sordariomycetidae</taxon>
        <taxon>Sordariales</taxon>
        <taxon>Chaetomiaceae</taxon>
        <taxon>Parachaetomium</taxon>
    </lineage>
</organism>
<dbReference type="AlphaFoldDB" id="A0AAN6SSZ4"/>
<sequence length="225" mass="24048">MDSKPSQQPNPGPSPQPGPADSPTRMVIAIPFPDDATFEAVRQDFLRRAAENVNDSEFQTIMRLGAFEGSVAWVLDNFPEKDGFVYWPLDEFPRDIQYGDDKKGGEVVTVPQADTRLFLMGRRRADHEDARVDGKKQGGLACVALCALPPAGVGEGGMAGTPMARGTGETPAMDAAEKALLGFVRELQDVGCQEQAPMGEAVDGSTRAKKALAAAILVHVIEPIA</sequence>
<evidence type="ECO:0000313" key="2">
    <source>
        <dbReference type="EMBL" id="KAK4040986.1"/>
    </source>
</evidence>
<gene>
    <name evidence="2" type="ORF">C8A01DRAFT_35044</name>
</gene>
<protein>
    <submittedName>
        <fullName evidence="2">Uncharacterized protein</fullName>
    </submittedName>
</protein>
<feature type="region of interest" description="Disordered" evidence="1">
    <location>
        <begin position="1"/>
        <end position="26"/>
    </location>
</feature>
<comment type="caution">
    <text evidence="2">The sequence shown here is derived from an EMBL/GenBank/DDBJ whole genome shotgun (WGS) entry which is preliminary data.</text>
</comment>
<dbReference type="Proteomes" id="UP001303115">
    <property type="component" value="Unassembled WGS sequence"/>
</dbReference>